<comment type="caution">
    <text evidence="1">The sequence shown here is derived from an EMBL/GenBank/DDBJ whole genome shotgun (WGS) entry which is preliminary data.</text>
</comment>
<evidence type="ECO:0000313" key="1">
    <source>
        <dbReference type="EMBL" id="TKA71844.1"/>
    </source>
</evidence>
<reference evidence="1 2" key="1">
    <citation type="submission" date="2017-03" db="EMBL/GenBank/DDBJ databases">
        <title>Genomes of endolithic fungi from Antarctica.</title>
        <authorList>
            <person name="Coleine C."/>
            <person name="Masonjones S."/>
            <person name="Stajich J.E."/>
        </authorList>
    </citation>
    <scope>NUCLEOTIDE SEQUENCE [LARGE SCALE GENOMIC DNA]</scope>
    <source>
        <strain evidence="1 2">CCFEE 5187</strain>
    </source>
</reference>
<name>A0A4U0X5W7_9PEZI</name>
<evidence type="ECO:0008006" key="3">
    <source>
        <dbReference type="Google" id="ProtNLM"/>
    </source>
</evidence>
<protein>
    <recommendedName>
        <fullName evidence="3">Condensation domain-containing protein</fullName>
    </recommendedName>
</protein>
<accession>A0A4U0X5W7</accession>
<dbReference type="STRING" id="331657.A0A4U0X5W7"/>
<sequence length="444" mass="49870">MHFLDDHYGHVDTSDFYRHCQNTARVVDPYSALAKLFVLPMETLPGGISRVRFLLVAAHQISEGLTMYSWMSHFLSLLNTPDSELSASLPKLLEPESFQKRLPLPQEDHYPPIRGTRARQRWFWTLTLILRHIRKPLPPAFPNPLRRLIPRPHAIPMSPTYDKTLNYTRTPPLNSFACQSILSPSTTARLHHLCHEAGVSIGSGCFALCGMVMMELEEARHPYTPAASRKPFIGSFPLNPRQFFNHHAALDSLMLAFSDGLVLPFLSSDLDPEGRFRLLARSAHRQLRIYQKRLRKEDEAKLGARSPGRVIATNYIAAVERAEAKLPPQLRTGVTPQGAYPANVNFSGATCGVSSVGRTDAMLKQGTYSLDGKEAVEKRFVADFRSLDMGVRVRDDEFLIGIGGSAEHVFVNVSYDANAIDEVRVEEWRRRMEGVLEGGETARL</sequence>
<gene>
    <name evidence="1" type="ORF">B0A49_04063</name>
</gene>
<organism evidence="1 2">
    <name type="scientific">Cryomyces minteri</name>
    <dbReference type="NCBI Taxonomy" id="331657"/>
    <lineage>
        <taxon>Eukaryota</taxon>
        <taxon>Fungi</taxon>
        <taxon>Dikarya</taxon>
        <taxon>Ascomycota</taxon>
        <taxon>Pezizomycotina</taxon>
        <taxon>Dothideomycetes</taxon>
        <taxon>Dothideomycetes incertae sedis</taxon>
        <taxon>Cryomyces</taxon>
    </lineage>
</organism>
<dbReference type="Proteomes" id="UP000308768">
    <property type="component" value="Unassembled WGS sequence"/>
</dbReference>
<proteinExistence type="predicted"/>
<evidence type="ECO:0000313" key="2">
    <source>
        <dbReference type="Proteomes" id="UP000308768"/>
    </source>
</evidence>
<keyword evidence="2" id="KW-1185">Reference proteome</keyword>
<dbReference type="AlphaFoldDB" id="A0A4U0X5W7"/>
<dbReference type="OrthoDB" id="3355480at2759"/>
<dbReference type="EMBL" id="NAJN01000539">
    <property type="protein sequence ID" value="TKA71844.1"/>
    <property type="molecule type" value="Genomic_DNA"/>
</dbReference>